<dbReference type="EMBL" id="JANKAS010000001">
    <property type="protein sequence ID" value="MCR1897495.1"/>
    <property type="molecule type" value="Genomic_DNA"/>
</dbReference>
<dbReference type="GO" id="GO:0016747">
    <property type="term" value="F:acyltransferase activity, transferring groups other than amino-acyl groups"/>
    <property type="evidence" value="ECO:0007669"/>
    <property type="project" value="InterPro"/>
</dbReference>
<name>A0AAE3KYH8_9FIRM</name>
<dbReference type="CDD" id="cd04301">
    <property type="entry name" value="NAT_SF"/>
    <property type="match status" value="1"/>
</dbReference>
<dbReference type="RefSeq" id="WP_257528900.1">
    <property type="nucleotide sequence ID" value="NZ_JANKAS010000001.1"/>
</dbReference>
<dbReference type="InterPro" id="IPR016181">
    <property type="entry name" value="Acyl_CoA_acyltransferase"/>
</dbReference>
<accession>A0AAE3KYH8</accession>
<gene>
    <name evidence="4" type="ORF">NSA47_00630</name>
</gene>
<protein>
    <submittedName>
        <fullName evidence="4">N-acetyltransferase</fullName>
        <ecNumber evidence="4">2.3.1.-</ecNumber>
    </submittedName>
</protein>
<evidence type="ECO:0000313" key="4">
    <source>
        <dbReference type="EMBL" id="MCR1897495.1"/>
    </source>
</evidence>
<comment type="caution">
    <text evidence="4">The sequence shown here is derived from an EMBL/GenBank/DDBJ whole genome shotgun (WGS) entry which is preliminary data.</text>
</comment>
<reference evidence="4" key="1">
    <citation type="submission" date="2022-07" db="EMBL/GenBank/DDBJ databases">
        <title>Enhanced cultured diversity of the mouse gut microbiota enables custom-made synthetic communities.</title>
        <authorList>
            <person name="Afrizal A."/>
        </authorList>
    </citation>
    <scope>NUCLEOTIDE SEQUENCE</scope>
    <source>
        <strain evidence="4">DSM 28593</strain>
    </source>
</reference>
<evidence type="ECO:0000259" key="3">
    <source>
        <dbReference type="PROSITE" id="PS51186"/>
    </source>
</evidence>
<dbReference type="SUPFAM" id="SSF55729">
    <property type="entry name" value="Acyl-CoA N-acyltransferases (Nat)"/>
    <property type="match status" value="1"/>
</dbReference>
<evidence type="ECO:0000256" key="2">
    <source>
        <dbReference type="ARBA" id="ARBA00023315"/>
    </source>
</evidence>
<keyword evidence="1 4" id="KW-0808">Transferase</keyword>
<dbReference type="AlphaFoldDB" id="A0AAE3KYH8"/>
<dbReference type="PANTHER" id="PTHR43800">
    <property type="entry name" value="PEPTIDYL-LYSINE N-ACETYLTRANSFERASE YJAB"/>
    <property type="match status" value="1"/>
</dbReference>
<proteinExistence type="predicted"/>
<evidence type="ECO:0000256" key="1">
    <source>
        <dbReference type="ARBA" id="ARBA00022679"/>
    </source>
</evidence>
<keyword evidence="2 4" id="KW-0012">Acyltransferase</keyword>
<dbReference type="NCBIfam" id="NF007853">
    <property type="entry name" value="PRK10562.1"/>
    <property type="match status" value="1"/>
</dbReference>
<dbReference type="EC" id="2.3.1.-" evidence="4"/>
<evidence type="ECO:0000313" key="5">
    <source>
        <dbReference type="Proteomes" id="UP001205748"/>
    </source>
</evidence>
<dbReference type="Pfam" id="PF13673">
    <property type="entry name" value="Acetyltransf_10"/>
    <property type="match status" value="1"/>
</dbReference>
<dbReference type="Proteomes" id="UP001205748">
    <property type="component" value="Unassembled WGS sequence"/>
</dbReference>
<dbReference type="PANTHER" id="PTHR43800:SF1">
    <property type="entry name" value="PEPTIDYL-LYSINE N-ACETYLTRANSFERASE YJAB"/>
    <property type="match status" value="1"/>
</dbReference>
<dbReference type="InterPro" id="IPR000182">
    <property type="entry name" value="GNAT_dom"/>
</dbReference>
<organism evidence="4 5">
    <name type="scientific">Irregularibacter muris</name>
    <dbReference type="NCBI Taxonomy" id="1796619"/>
    <lineage>
        <taxon>Bacteria</taxon>
        <taxon>Bacillati</taxon>
        <taxon>Bacillota</taxon>
        <taxon>Clostridia</taxon>
        <taxon>Eubacteriales</taxon>
        <taxon>Eubacteriaceae</taxon>
        <taxon>Irregularibacter</taxon>
    </lineage>
</organism>
<sequence>MIKGLEDSKIDSIMKIWLEANIRAHDFIPQDYWKANYEYVKKVLPEATIFVYEDGDEIKGFIGIIQETYIAGLFVSDKYQNEGIGSKLLEKCKDHYPALSLDVYAKNIKALNFYKKHGFKVTKEKENDETREIEYSMLWKMI</sequence>
<dbReference type="Gene3D" id="3.40.630.30">
    <property type="match status" value="1"/>
</dbReference>
<dbReference type="PROSITE" id="PS51186">
    <property type="entry name" value="GNAT"/>
    <property type="match status" value="1"/>
</dbReference>
<feature type="domain" description="N-acetyltransferase" evidence="3">
    <location>
        <begin position="1"/>
        <end position="142"/>
    </location>
</feature>
<keyword evidence="5" id="KW-1185">Reference proteome</keyword>